<dbReference type="Proteomes" id="UP000887576">
    <property type="component" value="Unplaced"/>
</dbReference>
<proteinExistence type="predicted"/>
<sequence length="218" mass="24905">MHEHFNIKRESRRLENLKLLESANRPNVVDLTNDDGKKICPIPLVDCVCPGEEIDPNDGVKMYCTSGNCIIDPSIVHAKCFASLEDEMMVHLEHSGRKTSTWTKSKKQRNLWSKKGLRLLKRFLNCRCHHGHFLRDDEAWFLLTKEIVHYESEPEDDSTDKTRVRFNSDSIISKWEGGTLYGSETTSSKATRSSSEDTMDDGYHSYVPPTPAPECVIC</sequence>
<protein>
    <submittedName>
        <fullName evidence="2">Uncharacterized protein</fullName>
    </submittedName>
</protein>
<accession>A0AC34RKQ3</accession>
<dbReference type="WBParaSite" id="JU765_v2.g7756.t1">
    <property type="protein sequence ID" value="JU765_v2.g7756.t1"/>
    <property type="gene ID" value="JU765_v2.g7756"/>
</dbReference>
<name>A0AC34RKQ3_9BILA</name>
<evidence type="ECO:0000313" key="1">
    <source>
        <dbReference type="Proteomes" id="UP000887576"/>
    </source>
</evidence>
<reference evidence="2" key="1">
    <citation type="submission" date="2022-11" db="UniProtKB">
        <authorList>
            <consortium name="WormBaseParasite"/>
        </authorList>
    </citation>
    <scope>IDENTIFICATION</scope>
</reference>
<organism evidence="1 2">
    <name type="scientific">Panagrolaimus sp. JU765</name>
    <dbReference type="NCBI Taxonomy" id="591449"/>
    <lineage>
        <taxon>Eukaryota</taxon>
        <taxon>Metazoa</taxon>
        <taxon>Ecdysozoa</taxon>
        <taxon>Nematoda</taxon>
        <taxon>Chromadorea</taxon>
        <taxon>Rhabditida</taxon>
        <taxon>Tylenchina</taxon>
        <taxon>Panagrolaimomorpha</taxon>
        <taxon>Panagrolaimoidea</taxon>
        <taxon>Panagrolaimidae</taxon>
        <taxon>Panagrolaimus</taxon>
    </lineage>
</organism>
<evidence type="ECO:0000313" key="2">
    <source>
        <dbReference type="WBParaSite" id="JU765_v2.g7756.t1"/>
    </source>
</evidence>